<dbReference type="InterPro" id="IPR036388">
    <property type="entry name" value="WH-like_DNA-bd_sf"/>
</dbReference>
<dbReference type="FunFam" id="3.40.50.2300:FF:000018">
    <property type="entry name" value="DNA-binding transcriptional regulator NtrC"/>
    <property type="match status" value="1"/>
</dbReference>
<dbReference type="PROSITE" id="PS50110">
    <property type="entry name" value="RESPONSE_REGULATORY"/>
    <property type="match status" value="1"/>
</dbReference>
<dbReference type="CDD" id="cd06170">
    <property type="entry name" value="LuxR_C_like"/>
    <property type="match status" value="1"/>
</dbReference>
<evidence type="ECO:0000256" key="2">
    <source>
        <dbReference type="ARBA" id="ARBA00023012"/>
    </source>
</evidence>
<dbReference type="AlphaFoldDB" id="A0A6B8M774"/>
<dbReference type="SMART" id="SM00448">
    <property type="entry name" value="REC"/>
    <property type="match status" value="1"/>
</dbReference>
<feature type="domain" description="Response regulatory" evidence="8">
    <location>
        <begin position="6"/>
        <end position="120"/>
    </location>
</feature>
<dbReference type="GO" id="GO:0006355">
    <property type="term" value="P:regulation of DNA-templated transcription"/>
    <property type="evidence" value="ECO:0007669"/>
    <property type="project" value="InterPro"/>
</dbReference>
<dbReference type="Pfam" id="PF00196">
    <property type="entry name" value="GerE"/>
    <property type="match status" value="1"/>
</dbReference>
<dbReference type="InterPro" id="IPR011006">
    <property type="entry name" value="CheY-like_superfamily"/>
</dbReference>
<accession>A0A6B8M774</accession>
<keyword evidence="1 6" id="KW-0597">Phosphoprotein</keyword>
<dbReference type="PANTHER" id="PTHR44688:SF16">
    <property type="entry name" value="DNA-BINDING TRANSCRIPTIONAL ACTIVATOR DEVR_DOSR"/>
    <property type="match status" value="1"/>
</dbReference>
<keyword evidence="4" id="KW-0238">DNA-binding</keyword>
<dbReference type="GO" id="GO:0003677">
    <property type="term" value="F:DNA binding"/>
    <property type="evidence" value="ECO:0007669"/>
    <property type="project" value="UniProtKB-KW"/>
</dbReference>
<name>A0A6B8M774_9HYPH</name>
<keyword evidence="3" id="KW-0805">Transcription regulation</keyword>
<dbReference type="SUPFAM" id="SSF52172">
    <property type="entry name" value="CheY-like"/>
    <property type="match status" value="1"/>
</dbReference>
<dbReference type="RefSeq" id="WP_016918251.1">
    <property type="nucleotide sequence ID" value="NZ_CP044331.1"/>
</dbReference>
<evidence type="ECO:0000256" key="5">
    <source>
        <dbReference type="ARBA" id="ARBA00023163"/>
    </source>
</evidence>
<feature type="domain" description="HTH luxR-type" evidence="7">
    <location>
        <begin position="136"/>
        <end position="201"/>
    </location>
</feature>
<proteinExistence type="predicted"/>
<keyword evidence="5" id="KW-0804">Transcription</keyword>
<dbReference type="Gene3D" id="1.10.10.10">
    <property type="entry name" value="Winged helix-like DNA-binding domain superfamily/Winged helix DNA-binding domain"/>
    <property type="match status" value="1"/>
</dbReference>
<dbReference type="InterPro" id="IPR001789">
    <property type="entry name" value="Sig_transdc_resp-reg_receiver"/>
</dbReference>
<dbReference type="PANTHER" id="PTHR44688">
    <property type="entry name" value="DNA-BINDING TRANSCRIPTIONAL ACTIVATOR DEVR_DOSR"/>
    <property type="match status" value="1"/>
</dbReference>
<protein>
    <submittedName>
        <fullName evidence="9">Response regulator</fullName>
    </submittedName>
</protein>
<dbReference type="Pfam" id="PF00072">
    <property type="entry name" value="Response_reg"/>
    <property type="match status" value="1"/>
</dbReference>
<evidence type="ECO:0000259" key="7">
    <source>
        <dbReference type="PROSITE" id="PS50043"/>
    </source>
</evidence>
<dbReference type="Gene3D" id="3.40.50.2300">
    <property type="match status" value="1"/>
</dbReference>
<dbReference type="NCBIfam" id="NF006900">
    <property type="entry name" value="PRK09390.1"/>
    <property type="match status" value="1"/>
</dbReference>
<sequence>MSEQRIVHVIDDDAAVRDAVGLLLSTEGFKVHTYPSALAFLNASLAHRDGCVVTDVRMPEMNGIELISRMKEERITNPVIVLTAHADVPLAVEAMKLGAVDLLEKPFEDAALLAAVDMALERRNAEETRSRESAAIKNRLASLTRRENEILAGLLKGLSNKVIAHDLGISIRTAEVHRANIMAKMRAGNLAELVKMALAAGGSSGESE</sequence>
<dbReference type="InterPro" id="IPR000792">
    <property type="entry name" value="Tscrpt_reg_LuxR_C"/>
</dbReference>
<dbReference type="PROSITE" id="PS50043">
    <property type="entry name" value="HTH_LUXR_2"/>
    <property type="match status" value="1"/>
</dbReference>
<dbReference type="SMART" id="SM00421">
    <property type="entry name" value="HTH_LUXR"/>
    <property type="match status" value="1"/>
</dbReference>
<evidence type="ECO:0000256" key="3">
    <source>
        <dbReference type="ARBA" id="ARBA00023015"/>
    </source>
</evidence>
<dbReference type="Proteomes" id="UP000422569">
    <property type="component" value="Chromosome"/>
</dbReference>
<dbReference type="InterPro" id="IPR016032">
    <property type="entry name" value="Sig_transdc_resp-reg_C-effctor"/>
</dbReference>
<feature type="modified residue" description="4-aspartylphosphate" evidence="6">
    <location>
        <position position="55"/>
    </location>
</feature>
<reference evidence="9 10" key="1">
    <citation type="submission" date="2019-09" db="EMBL/GenBank/DDBJ databases">
        <title>Isolation and complete genome sequencing of Methylocystis species.</title>
        <authorList>
            <person name="Rumah B.L."/>
            <person name="Stead C.E."/>
            <person name="Stevens B.C."/>
            <person name="Minton N.P."/>
            <person name="Grosse-Honebrink A."/>
            <person name="Zhang Y."/>
        </authorList>
    </citation>
    <scope>NUCLEOTIDE SEQUENCE [LARGE SCALE GENOMIC DNA]</scope>
    <source>
        <strain evidence="9 10">BRCS2</strain>
    </source>
</reference>
<evidence type="ECO:0000256" key="4">
    <source>
        <dbReference type="ARBA" id="ARBA00023125"/>
    </source>
</evidence>
<dbReference type="CDD" id="cd17537">
    <property type="entry name" value="REC_FixJ"/>
    <property type="match status" value="1"/>
</dbReference>
<dbReference type="SUPFAM" id="SSF46894">
    <property type="entry name" value="C-terminal effector domain of the bipartite response regulators"/>
    <property type="match status" value="1"/>
</dbReference>
<evidence type="ECO:0000256" key="1">
    <source>
        <dbReference type="ARBA" id="ARBA00022553"/>
    </source>
</evidence>
<keyword evidence="10" id="KW-1185">Reference proteome</keyword>
<dbReference type="GO" id="GO:0000160">
    <property type="term" value="P:phosphorelay signal transduction system"/>
    <property type="evidence" value="ECO:0007669"/>
    <property type="project" value="UniProtKB-KW"/>
</dbReference>
<organism evidence="9 10">
    <name type="scientific">Methylocystis parvus</name>
    <dbReference type="NCBI Taxonomy" id="134"/>
    <lineage>
        <taxon>Bacteria</taxon>
        <taxon>Pseudomonadati</taxon>
        <taxon>Pseudomonadota</taxon>
        <taxon>Alphaproteobacteria</taxon>
        <taxon>Hyphomicrobiales</taxon>
        <taxon>Methylocystaceae</taxon>
        <taxon>Methylocystis</taxon>
    </lineage>
</organism>
<evidence type="ECO:0000313" key="9">
    <source>
        <dbReference type="EMBL" id="QGM97852.1"/>
    </source>
</evidence>
<dbReference type="KEGG" id="mpar:F7D14_10485"/>
<keyword evidence="2" id="KW-0902">Two-component regulatory system</keyword>
<dbReference type="PRINTS" id="PR00038">
    <property type="entry name" value="HTHLUXR"/>
</dbReference>
<dbReference type="EMBL" id="CP044331">
    <property type="protein sequence ID" value="QGM97852.1"/>
    <property type="molecule type" value="Genomic_DNA"/>
</dbReference>
<evidence type="ECO:0000259" key="8">
    <source>
        <dbReference type="PROSITE" id="PS50110"/>
    </source>
</evidence>
<gene>
    <name evidence="9" type="ORF">F7D14_10485</name>
</gene>
<evidence type="ECO:0000313" key="10">
    <source>
        <dbReference type="Proteomes" id="UP000422569"/>
    </source>
</evidence>
<evidence type="ECO:0000256" key="6">
    <source>
        <dbReference type="PROSITE-ProRule" id="PRU00169"/>
    </source>
</evidence>